<dbReference type="PANTHER" id="PTHR46896">
    <property type="entry name" value="SENTRIN-SPECIFIC PROTEASE"/>
    <property type="match status" value="1"/>
</dbReference>
<evidence type="ECO:0000256" key="2">
    <source>
        <dbReference type="ARBA" id="ARBA00022553"/>
    </source>
</evidence>
<name>A0ABM4JGJ9_EQUPR</name>
<feature type="region of interest" description="Disordered" evidence="6">
    <location>
        <begin position="154"/>
        <end position="342"/>
    </location>
</feature>
<dbReference type="GeneID" id="103563314"/>
<dbReference type="Gene3D" id="1.10.418.20">
    <property type="match status" value="1"/>
</dbReference>
<dbReference type="PANTHER" id="PTHR46896:SF1">
    <property type="entry name" value="SENTRIN-SPECIFIC PROTEASE 6"/>
    <property type="match status" value="1"/>
</dbReference>
<keyword evidence="2" id="KW-0597">Phosphoprotein</keyword>
<dbReference type="Proteomes" id="UP001652662">
    <property type="component" value="Chromosome 9"/>
</dbReference>
<evidence type="ECO:0000256" key="4">
    <source>
        <dbReference type="ARBA" id="ARBA00022786"/>
    </source>
</evidence>
<dbReference type="PROSITE" id="PS50600">
    <property type="entry name" value="ULP_PROTEASE"/>
    <property type="match status" value="1"/>
</dbReference>
<feature type="region of interest" description="Disordered" evidence="6">
    <location>
        <begin position="1"/>
        <end position="88"/>
    </location>
</feature>
<accession>A0ABM4JGJ9</accession>
<feature type="region of interest" description="Disordered" evidence="6">
    <location>
        <begin position="577"/>
        <end position="635"/>
    </location>
</feature>
<proteinExistence type="inferred from homology"/>
<keyword evidence="4" id="KW-0833">Ubl conjugation pathway</keyword>
<comment type="similarity">
    <text evidence="1">Belongs to the peptidase C48 family.</text>
</comment>
<dbReference type="GO" id="GO:0006508">
    <property type="term" value="P:proteolysis"/>
    <property type="evidence" value="ECO:0007669"/>
    <property type="project" value="UniProtKB-KW"/>
</dbReference>
<evidence type="ECO:0000256" key="1">
    <source>
        <dbReference type="ARBA" id="ARBA00005234"/>
    </source>
</evidence>
<dbReference type="InterPro" id="IPR003653">
    <property type="entry name" value="Peptidase_C48_C"/>
</dbReference>
<dbReference type="RefSeq" id="XP_070415073.1">
    <property type="nucleotide sequence ID" value="XM_070558972.1"/>
</dbReference>
<dbReference type="SUPFAM" id="SSF54001">
    <property type="entry name" value="Cysteine proteinases"/>
    <property type="match status" value="1"/>
</dbReference>
<gene>
    <name evidence="9" type="primary">SENP6</name>
</gene>
<keyword evidence="3 9" id="KW-0645">Protease</keyword>
<dbReference type="InterPro" id="IPR051947">
    <property type="entry name" value="Sentrin-specific_protease"/>
</dbReference>
<evidence type="ECO:0000313" key="8">
    <source>
        <dbReference type="Proteomes" id="UP001652662"/>
    </source>
</evidence>
<feature type="compositionally biased region" description="Low complexity" evidence="6">
    <location>
        <begin position="1"/>
        <end position="40"/>
    </location>
</feature>
<feature type="compositionally biased region" description="Low complexity" evidence="6">
    <location>
        <begin position="620"/>
        <end position="634"/>
    </location>
</feature>
<organism evidence="8 9">
    <name type="scientific">Equus przewalskii</name>
    <name type="common">Przewalski's horse</name>
    <name type="synonym">Equus caballus przewalskii</name>
    <dbReference type="NCBI Taxonomy" id="9798"/>
    <lineage>
        <taxon>Eukaryota</taxon>
        <taxon>Metazoa</taxon>
        <taxon>Chordata</taxon>
        <taxon>Craniata</taxon>
        <taxon>Vertebrata</taxon>
        <taxon>Euteleostomi</taxon>
        <taxon>Mammalia</taxon>
        <taxon>Eutheria</taxon>
        <taxon>Laurasiatheria</taxon>
        <taxon>Perissodactyla</taxon>
        <taxon>Equidae</taxon>
        <taxon>Equus</taxon>
    </lineage>
</organism>
<feature type="compositionally biased region" description="Basic residues" evidence="6">
    <location>
        <begin position="257"/>
        <end position="270"/>
    </location>
</feature>
<feature type="compositionally biased region" description="Gly residues" evidence="6">
    <location>
        <begin position="105"/>
        <end position="117"/>
    </location>
</feature>
<dbReference type="Gene3D" id="3.40.395.10">
    <property type="entry name" value="Adenoviral Proteinase, Chain A"/>
    <property type="match status" value="1"/>
</dbReference>
<feature type="region of interest" description="Disordered" evidence="6">
    <location>
        <begin position="1353"/>
        <end position="1383"/>
    </location>
</feature>
<protein>
    <submittedName>
        <fullName evidence="9">Sentrin-specific protease 6 isoform X1</fullName>
    </submittedName>
</protein>
<feature type="compositionally biased region" description="Basic and acidic residues" evidence="6">
    <location>
        <begin position="163"/>
        <end position="178"/>
    </location>
</feature>
<evidence type="ECO:0000313" key="9">
    <source>
        <dbReference type="RefSeq" id="XP_070415073.1"/>
    </source>
</evidence>
<feature type="region of interest" description="Disordered" evidence="6">
    <location>
        <begin position="456"/>
        <end position="492"/>
    </location>
</feature>
<keyword evidence="5" id="KW-0378">Hydrolase</keyword>
<evidence type="ECO:0000259" key="7">
    <source>
        <dbReference type="PROSITE" id="PS50600"/>
    </source>
</evidence>
<evidence type="ECO:0000256" key="5">
    <source>
        <dbReference type="ARBA" id="ARBA00022801"/>
    </source>
</evidence>
<feature type="domain" description="Ubiquitin-like protease family profile" evidence="7">
    <location>
        <begin position="935"/>
        <end position="1312"/>
    </location>
</feature>
<dbReference type="Pfam" id="PF02902">
    <property type="entry name" value="Peptidase_C48"/>
    <property type="match status" value="2"/>
</dbReference>
<keyword evidence="8" id="KW-1185">Reference proteome</keyword>
<dbReference type="InterPro" id="IPR038765">
    <property type="entry name" value="Papain-like_cys_pep_sf"/>
</dbReference>
<feature type="compositionally biased region" description="Basic and acidic residues" evidence="6">
    <location>
        <begin position="288"/>
        <end position="297"/>
    </location>
</feature>
<dbReference type="GO" id="GO:0008233">
    <property type="term" value="F:peptidase activity"/>
    <property type="evidence" value="ECO:0007669"/>
    <property type="project" value="UniProtKB-KW"/>
</dbReference>
<feature type="compositionally biased region" description="Low complexity" evidence="6">
    <location>
        <begin position="124"/>
        <end position="134"/>
    </location>
</feature>
<sequence length="1383" mass="153452">MAPRPMAPGRARPAARPGRAGAPRARVAPRGGLRRPAAGPGLRGERAGGGGGPRRRLRRPWGRSGGGRAAAAAADARRGRRRPTPATWTAAEACAEALARAGCADGRGGCRGRGGPGLPDARRPAAPARPSYGPGRREACWAALLQPLFRGRAARKLLGRPGRAVDGESRAERKRAREAPPPPPPLAFPRRRLRRSQAAGLAASPRTGRSAGLLCADASGRGSAAAAAPRPRAAVPRRPPSGGAAPLPGERGGRAGHGLRRRRRGKRKMAAGKSGGSAGEITFLEALARSESKKDGGYKNNWSFDHGEESEGDTDKDEANLLSVDEDEDSETSKGKKLNRQSEIVAASSVDPWKTCARRNKTESLKPLKGNAIGLNMLTNNKKLSENTQNVSLCSGTVVHGRRFQHANAQKSVVKTAAQSSLDQKERKEYPPHVQKFENNSVRLSRPQGVDRIMKKTEESESPLESEIKRKVPQKRHSGTYQSTPSPLSPASKKCVTELEDLQRNCRQAITLNESTGPLLRTSIHQNSGGQKSQNAAVPPKKFYGNSMGKVPVDVIVNCGGGRANLQTNGKVILPRSKGVKITSPKERKTSPSDLNDPIILSSDDDDDDNDRTNRRESISPQPADSACSSPAPSTGRVEAALNENICRVEHELRSIPADSEMHTLTLPRKARMKDQFGNSIINTPLKRRKVISQETLVDPVSLKCQSRVDLVTLNCRSIRVGTLFRLLIEPVIFCLEFIKIQLEEPENDPVGITLNTSHLTKCEWCNVRKLPVVFLQTIPAVYQKLSMQLQMNMEDKVWNDCKGINKLTNLEEQYIILIFQNGLDPQANMVFENIITDIGKRNNVSNFFAKIPFEEANSRLVACTRTSEENIKGSCVQKENKIKNVSLESKIQLKNKQEFQFFDDDEETGESHTIFMGPVEKLIVYPPPPAKGGISVTNEDLHCLSEGEFLNDVIIDFYLKYLVLEKLKKEEADRIHIFSSFFYKRLNQRERRNLHETSNLSIQQKRHGRVKTWTRHVDIFEKDFIFVPLNEAAHWFLAVVCFPGLEKPKYEPNPHYHENTVMQKCSTVEDSCISSPSASEMDSCSQNSSAKPVIKKMLNRKHCVAVIDPSAEQEESDPRCRRNICSVKCSLKKITHTASENEESNKGESACQKVVDRTKSENDLQNEYLSSMHHTDGLSKIRLNYSDESAEGGKMLEDGLIDFSEDQDNQDDSSDDGFLADDSCSSEIGQWHLKPTICKQPCILLMDSLRGPSRSNVVKILREYLEVEWEVKKGSKRSFSKDVMKGSNPKVPQQNNFSDCGVYVLQYVESFFENPILNFELPMNLANWFPPPRMRTKREEIRNIILKLQEDQSKEKKKHRDTYSTEASLGEGTEQHVSSVSD</sequence>
<evidence type="ECO:0000256" key="6">
    <source>
        <dbReference type="SAM" id="MobiDB-lite"/>
    </source>
</evidence>
<feature type="region of interest" description="Disordered" evidence="6">
    <location>
        <begin position="103"/>
        <end position="136"/>
    </location>
</feature>
<feature type="compositionally biased region" description="Low complexity" evidence="6">
    <location>
        <begin position="218"/>
        <end position="249"/>
    </location>
</feature>
<evidence type="ECO:0000256" key="3">
    <source>
        <dbReference type="ARBA" id="ARBA00022670"/>
    </source>
</evidence>
<reference evidence="9" key="1">
    <citation type="submission" date="2025-08" db="UniProtKB">
        <authorList>
            <consortium name="RefSeq"/>
        </authorList>
    </citation>
    <scope>IDENTIFICATION</scope>
    <source>
        <tissue evidence="9">Blood</tissue>
    </source>
</reference>